<gene>
    <name evidence="1" type="ORF">ACFYNQ_47250</name>
</gene>
<name>A0ABW6MJ01_9ACTN</name>
<proteinExistence type="predicted"/>
<dbReference type="Proteomes" id="UP001601303">
    <property type="component" value="Unassembled WGS sequence"/>
</dbReference>
<organism evidence="1 2">
    <name type="scientific">Streptomyces hokutonensis</name>
    <dbReference type="NCBI Taxonomy" id="1306990"/>
    <lineage>
        <taxon>Bacteria</taxon>
        <taxon>Bacillati</taxon>
        <taxon>Actinomycetota</taxon>
        <taxon>Actinomycetes</taxon>
        <taxon>Kitasatosporales</taxon>
        <taxon>Streptomycetaceae</taxon>
        <taxon>Streptomyces</taxon>
    </lineage>
</organism>
<dbReference type="EMBL" id="JBIAHM010000023">
    <property type="protein sequence ID" value="MFE9606122.1"/>
    <property type="molecule type" value="Genomic_DNA"/>
</dbReference>
<comment type="caution">
    <text evidence="1">The sequence shown here is derived from an EMBL/GenBank/DDBJ whole genome shotgun (WGS) entry which is preliminary data.</text>
</comment>
<protein>
    <submittedName>
        <fullName evidence="1">Uncharacterized protein</fullName>
    </submittedName>
</protein>
<keyword evidence="2" id="KW-1185">Reference proteome</keyword>
<evidence type="ECO:0000313" key="2">
    <source>
        <dbReference type="Proteomes" id="UP001601303"/>
    </source>
</evidence>
<sequence>MTAEKRRTIRATSVPELWQGAESNPRALARYLWSQEESFNGPHPEAGFAELSEHDDQLVVLLSALEQSGSDAETAMVCTAVFRYWLYHGRAYR</sequence>
<reference evidence="1 2" key="1">
    <citation type="submission" date="2024-10" db="EMBL/GenBank/DDBJ databases">
        <title>The Natural Products Discovery Center: Release of the First 8490 Sequenced Strains for Exploring Actinobacteria Biosynthetic Diversity.</title>
        <authorList>
            <person name="Kalkreuter E."/>
            <person name="Kautsar S.A."/>
            <person name="Yang D."/>
            <person name="Bader C.D."/>
            <person name="Teijaro C.N."/>
            <person name="Fluegel L."/>
            <person name="Davis C.M."/>
            <person name="Simpson J.R."/>
            <person name="Lauterbach L."/>
            <person name="Steele A.D."/>
            <person name="Gui C."/>
            <person name="Meng S."/>
            <person name="Li G."/>
            <person name="Viehrig K."/>
            <person name="Ye F."/>
            <person name="Su P."/>
            <person name="Kiefer A.F."/>
            <person name="Nichols A."/>
            <person name="Cepeda A.J."/>
            <person name="Yan W."/>
            <person name="Fan B."/>
            <person name="Jiang Y."/>
            <person name="Adhikari A."/>
            <person name="Zheng C.-J."/>
            <person name="Schuster L."/>
            <person name="Cowan T.M."/>
            <person name="Smanski M.J."/>
            <person name="Chevrette M.G."/>
            <person name="De Carvalho L.P.S."/>
            <person name="Shen B."/>
        </authorList>
    </citation>
    <scope>NUCLEOTIDE SEQUENCE [LARGE SCALE GENOMIC DNA]</scope>
    <source>
        <strain evidence="1 2">NPDC006488</strain>
    </source>
</reference>
<accession>A0ABW6MJ01</accession>
<dbReference type="RefSeq" id="WP_388114820.1">
    <property type="nucleotide sequence ID" value="NZ_JBIAHM010000023.1"/>
</dbReference>
<evidence type="ECO:0000313" key="1">
    <source>
        <dbReference type="EMBL" id="MFE9606122.1"/>
    </source>
</evidence>